<dbReference type="Proteomes" id="UP000233293">
    <property type="component" value="Unassembled WGS sequence"/>
</dbReference>
<evidence type="ECO:0000256" key="7">
    <source>
        <dbReference type="ARBA" id="ARBA00025017"/>
    </source>
</evidence>
<dbReference type="SUPFAM" id="SSF54980">
    <property type="entry name" value="EF-G C-terminal domain-like"/>
    <property type="match status" value="1"/>
</dbReference>
<feature type="domain" description="Tr-type G" evidence="10">
    <location>
        <begin position="9"/>
        <end position="277"/>
    </location>
</feature>
<evidence type="ECO:0000259" key="10">
    <source>
        <dbReference type="PROSITE" id="PS51722"/>
    </source>
</evidence>
<feature type="binding site" evidence="9">
    <location>
        <begin position="18"/>
        <end position="25"/>
    </location>
    <ligand>
        <name>GTP</name>
        <dbReference type="ChEBI" id="CHEBI:37565"/>
    </ligand>
</feature>
<dbReference type="GO" id="GO:0005829">
    <property type="term" value="C:cytosol"/>
    <property type="evidence" value="ECO:0007669"/>
    <property type="project" value="TreeGrafter"/>
</dbReference>
<evidence type="ECO:0000256" key="9">
    <source>
        <dbReference type="HAMAP-Rule" id="MF_00072"/>
    </source>
</evidence>
<dbReference type="GO" id="GO:0016150">
    <property type="term" value="F:translation release factor activity, codon nonspecific"/>
    <property type="evidence" value="ECO:0007669"/>
    <property type="project" value="TreeGrafter"/>
</dbReference>
<evidence type="ECO:0000256" key="5">
    <source>
        <dbReference type="ARBA" id="ARBA00022917"/>
    </source>
</evidence>
<dbReference type="InterPro" id="IPR032090">
    <property type="entry name" value="RF3_C"/>
</dbReference>
<dbReference type="GO" id="GO:0003924">
    <property type="term" value="F:GTPase activity"/>
    <property type="evidence" value="ECO:0007669"/>
    <property type="project" value="InterPro"/>
</dbReference>
<proteinExistence type="inferred from homology"/>
<feature type="binding site" evidence="9">
    <location>
        <begin position="140"/>
        <end position="143"/>
    </location>
    <ligand>
        <name>GTP</name>
        <dbReference type="ChEBI" id="CHEBI:37565"/>
    </ligand>
</feature>
<comment type="similarity">
    <text evidence="2 9">Belongs to the TRAFAC class translation factor GTPase superfamily. Classic translation factor GTPase family. PrfC subfamily.</text>
</comment>
<dbReference type="Pfam" id="PF00009">
    <property type="entry name" value="GTP_EFTU"/>
    <property type="match status" value="1"/>
</dbReference>
<accession>A0A2N3Q0R8</accession>
<dbReference type="PROSITE" id="PS51722">
    <property type="entry name" value="G_TR_2"/>
    <property type="match status" value="1"/>
</dbReference>
<dbReference type="Pfam" id="PF16658">
    <property type="entry name" value="RF3_C"/>
    <property type="match status" value="1"/>
</dbReference>
<dbReference type="GO" id="GO:0005525">
    <property type="term" value="F:GTP binding"/>
    <property type="evidence" value="ECO:0007669"/>
    <property type="project" value="UniProtKB-UniRule"/>
</dbReference>
<protein>
    <recommendedName>
        <fullName evidence="8 9">Peptide chain release factor 3</fullName>
        <shortName evidence="9">RF-3</shortName>
    </recommendedName>
</protein>
<keyword evidence="4 9" id="KW-0547">Nucleotide-binding</keyword>
<keyword evidence="3 9" id="KW-0963">Cytoplasm</keyword>
<dbReference type="Gene3D" id="3.30.70.3280">
    <property type="entry name" value="Peptide chain release factor 3, domain III"/>
    <property type="match status" value="1"/>
</dbReference>
<dbReference type="NCBIfam" id="TIGR00503">
    <property type="entry name" value="prfC"/>
    <property type="match status" value="1"/>
</dbReference>
<dbReference type="InterPro" id="IPR005225">
    <property type="entry name" value="Small_GTP-bd"/>
</dbReference>
<feature type="binding site" evidence="9">
    <location>
        <begin position="86"/>
        <end position="90"/>
    </location>
    <ligand>
        <name>GTP</name>
        <dbReference type="ChEBI" id="CHEBI:37565"/>
    </ligand>
</feature>
<dbReference type="CDD" id="cd04169">
    <property type="entry name" value="RF3"/>
    <property type="match status" value="1"/>
</dbReference>
<dbReference type="Gene3D" id="3.40.50.300">
    <property type="entry name" value="P-loop containing nucleotide triphosphate hydrolases"/>
    <property type="match status" value="1"/>
</dbReference>
<dbReference type="InterPro" id="IPR009000">
    <property type="entry name" value="Transl_B-barrel_sf"/>
</dbReference>
<evidence type="ECO:0000256" key="8">
    <source>
        <dbReference type="ARBA" id="ARBA00073639"/>
    </source>
</evidence>
<dbReference type="OrthoDB" id="9802948at2"/>
<dbReference type="CDD" id="cd16259">
    <property type="entry name" value="RF3_III"/>
    <property type="match status" value="1"/>
</dbReference>
<dbReference type="EMBL" id="PIUM01000002">
    <property type="protein sequence ID" value="PKU26255.1"/>
    <property type="molecule type" value="Genomic_DNA"/>
</dbReference>
<dbReference type="InterPro" id="IPR041732">
    <property type="entry name" value="RF3_GTP-bd"/>
</dbReference>
<keyword evidence="5 9" id="KW-0648">Protein biosynthesis</keyword>
<dbReference type="HAMAP" id="MF_00072">
    <property type="entry name" value="Rel_fac_3"/>
    <property type="match status" value="1"/>
</dbReference>
<dbReference type="PROSITE" id="PS00301">
    <property type="entry name" value="G_TR_1"/>
    <property type="match status" value="1"/>
</dbReference>
<evidence type="ECO:0000256" key="2">
    <source>
        <dbReference type="ARBA" id="ARBA00009978"/>
    </source>
</evidence>
<keyword evidence="12" id="KW-1185">Reference proteome</keyword>
<dbReference type="GO" id="GO:0016149">
    <property type="term" value="F:translation release factor activity, codon specific"/>
    <property type="evidence" value="ECO:0007669"/>
    <property type="project" value="UniProtKB-UniRule"/>
</dbReference>
<evidence type="ECO:0000313" key="11">
    <source>
        <dbReference type="EMBL" id="PKU26255.1"/>
    </source>
</evidence>
<dbReference type="FunFam" id="3.40.50.300:FF:000542">
    <property type="entry name" value="Peptide chain release factor 3"/>
    <property type="match status" value="1"/>
</dbReference>
<dbReference type="Pfam" id="PF22042">
    <property type="entry name" value="EF-G_D2"/>
    <property type="match status" value="1"/>
</dbReference>
<dbReference type="InterPro" id="IPR027417">
    <property type="entry name" value="P-loop_NTPase"/>
</dbReference>
<dbReference type="PRINTS" id="PR00315">
    <property type="entry name" value="ELONGATNFCT"/>
</dbReference>
<evidence type="ECO:0000256" key="6">
    <source>
        <dbReference type="ARBA" id="ARBA00023134"/>
    </source>
</evidence>
<dbReference type="GO" id="GO:0006449">
    <property type="term" value="P:regulation of translational termination"/>
    <property type="evidence" value="ECO:0007669"/>
    <property type="project" value="UniProtKB-UniRule"/>
</dbReference>
<dbReference type="InterPro" id="IPR000795">
    <property type="entry name" value="T_Tr_GTP-bd_dom"/>
</dbReference>
<dbReference type="PANTHER" id="PTHR43556:SF2">
    <property type="entry name" value="PEPTIDE CHAIN RELEASE FACTOR RF3"/>
    <property type="match status" value="1"/>
</dbReference>
<dbReference type="InterPro" id="IPR004548">
    <property type="entry name" value="PrfC"/>
</dbReference>
<comment type="caution">
    <text evidence="11">The sequence shown here is derived from an EMBL/GenBank/DDBJ whole genome shotgun (WGS) entry which is preliminary data.</text>
</comment>
<dbReference type="SUPFAM" id="SSF50447">
    <property type="entry name" value="Translation proteins"/>
    <property type="match status" value="1"/>
</dbReference>
<name>A0A2N3Q0R8_9PROT</name>
<evidence type="ECO:0000256" key="4">
    <source>
        <dbReference type="ARBA" id="ARBA00022741"/>
    </source>
</evidence>
<comment type="function">
    <text evidence="7 9">Increases the formation of ribosomal termination complexes and stimulates activities of RF-1 and RF-2. It binds guanine nucleotides and has strong preference for UGA stop codons. It may interact directly with the ribosome. The stimulation of RF-1 and RF-2 is significantly reduced by GTP and GDP, but not by GMP.</text>
</comment>
<dbReference type="SUPFAM" id="SSF52540">
    <property type="entry name" value="P-loop containing nucleoside triphosphate hydrolases"/>
    <property type="match status" value="1"/>
</dbReference>
<dbReference type="GO" id="GO:0097216">
    <property type="term" value="F:guanosine tetraphosphate binding"/>
    <property type="evidence" value="ECO:0007669"/>
    <property type="project" value="UniProtKB-ARBA"/>
</dbReference>
<gene>
    <name evidence="9" type="primary">prfC</name>
    <name evidence="11" type="ORF">CWS72_02690</name>
</gene>
<dbReference type="InterPro" id="IPR035647">
    <property type="entry name" value="EFG_III/V"/>
</dbReference>
<dbReference type="Gene3D" id="2.40.30.10">
    <property type="entry name" value="Translation factors"/>
    <property type="match status" value="1"/>
</dbReference>
<dbReference type="AlphaFoldDB" id="A0A2N3Q0R8"/>
<sequence>MTALSDAVALRRTFAIISHPDAGKTTLTEKLLLFGGAIQMAGAVRARGEQRRARSDWMSIERERGISVTASVMSFEHGGLSFNLLDTPGHEDFSEDTYRTLTAVDSAVMVLDAAKGIETQTRKLFEVCRLRDVPIVTFINKVDREGRETFDLLDEIEKTLALDVCPLTWPIGMGRDLKGVYDLTADQVVLFEQTRGDHLPEGIDMPLEDPRLDGLVGADAAARLREEVELVRGACPSFDLEAFRAGHLSPVFFGSALRNFGVRELLNGIGRLAPPPRQQSADPRVIDPLEETVSGFVFKVQANMDPNHRDRIAFFRLCSGRFKRGMKLKHVRSGKLMAIGNPVFFLARDRELAEEAFPGDIMGIPNHGALRIGDTLTEGEDVRFNGIPSFAPEVLRRVRLDDPMKAKQLRKALEDLAEEGVSQLFKPLNGASWIVGVVGQLQFEVIANRIESEYSLKAGFEEAPFETARWVHSEDKLLIKRFVEANTSSMAEDRDGALVFLARNSWALGRAQQDFPDIVFSATREQHG</sequence>
<dbReference type="RefSeq" id="WP_101249217.1">
    <property type="nucleotide sequence ID" value="NZ_PIUM01000002.1"/>
</dbReference>
<dbReference type="InterPro" id="IPR038467">
    <property type="entry name" value="RF3_dom_3_sf"/>
</dbReference>
<dbReference type="PANTHER" id="PTHR43556">
    <property type="entry name" value="PEPTIDE CHAIN RELEASE FACTOR RF3"/>
    <property type="match status" value="1"/>
</dbReference>
<dbReference type="NCBIfam" id="NF001964">
    <property type="entry name" value="PRK00741.1"/>
    <property type="match status" value="1"/>
</dbReference>
<dbReference type="NCBIfam" id="TIGR00231">
    <property type="entry name" value="small_GTP"/>
    <property type="match status" value="1"/>
</dbReference>
<dbReference type="FunFam" id="3.30.70.3280:FF:000001">
    <property type="entry name" value="Peptide chain release factor 3"/>
    <property type="match status" value="1"/>
</dbReference>
<reference evidence="12" key="1">
    <citation type="submission" date="2017-12" db="EMBL/GenBank/DDBJ databases">
        <title>Draft genome sequence of Telmatospirillum siberiense 26-4b1T, an acidotolerant peatland alphaproteobacterium potentially involved in sulfur cycling.</title>
        <authorList>
            <person name="Hausmann B."/>
            <person name="Pjevac P."/>
            <person name="Schreck K."/>
            <person name="Herbold C.W."/>
            <person name="Daims H."/>
            <person name="Wagner M."/>
            <person name="Pester M."/>
            <person name="Loy A."/>
        </authorList>
    </citation>
    <scope>NUCLEOTIDE SEQUENCE [LARGE SCALE GENOMIC DNA]</scope>
    <source>
        <strain evidence="12">26-4b1</strain>
    </source>
</reference>
<evidence type="ECO:0000256" key="1">
    <source>
        <dbReference type="ARBA" id="ARBA00004496"/>
    </source>
</evidence>
<organism evidence="11 12">
    <name type="scientific">Telmatospirillum siberiense</name>
    <dbReference type="NCBI Taxonomy" id="382514"/>
    <lineage>
        <taxon>Bacteria</taxon>
        <taxon>Pseudomonadati</taxon>
        <taxon>Pseudomonadota</taxon>
        <taxon>Alphaproteobacteria</taxon>
        <taxon>Rhodospirillales</taxon>
        <taxon>Rhodospirillaceae</taxon>
        <taxon>Telmatospirillum</taxon>
    </lineage>
</organism>
<dbReference type="FunFam" id="2.40.30.10:FF:000040">
    <property type="entry name" value="Peptide chain release factor 3"/>
    <property type="match status" value="1"/>
</dbReference>
<comment type="subcellular location">
    <subcellularLocation>
        <location evidence="1 9">Cytoplasm</location>
    </subcellularLocation>
</comment>
<keyword evidence="6 9" id="KW-0342">GTP-binding</keyword>
<dbReference type="InterPro" id="IPR053905">
    <property type="entry name" value="EF-G-like_DII"/>
</dbReference>
<evidence type="ECO:0000313" key="12">
    <source>
        <dbReference type="Proteomes" id="UP000233293"/>
    </source>
</evidence>
<evidence type="ECO:0000256" key="3">
    <source>
        <dbReference type="ARBA" id="ARBA00022490"/>
    </source>
</evidence>
<dbReference type="InterPro" id="IPR031157">
    <property type="entry name" value="G_TR_CS"/>
</dbReference>